<reference evidence="1" key="1">
    <citation type="journal article" date="2020" name="Stud. Mycol.">
        <title>101 Dothideomycetes genomes: a test case for predicting lifestyles and emergence of pathogens.</title>
        <authorList>
            <person name="Haridas S."/>
            <person name="Albert R."/>
            <person name="Binder M."/>
            <person name="Bloem J."/>
            <person name="Labutti K."/>
            <person name="Salamov A."/>
            <person name="Andreopoulos B."/>
            <person name="Baker S."/>
            <person name="Barry K."/>
            <person name="Bills G."/>
            <person name="Bluhm B."/>
            <person name="Cannon C."/>
            <person name="Castanera R."/>
            <person name="Culley D."/>
            <person name="Daum C."/>
            <person name="Ezra D."/>
            <person name="Gonzalez J."/>
            <person name="Henrissat B."/>
            <person name="Kuo A."/>
            <person name="Liang C."/>
            <person name="Lipzen A."/>
            <person name="Lutzoni F."/>
            <person name="Magnuson J."/>
            <person name="Mondo S."/>
            <person name="Nolan M."/>
            <person name="Ohm R."/>
            <person name="Pangilinan J."/>
            <person name="Park H.-J."/>
            <person name="Ramirez L."/>
            <person name="Alfaro M."/>
            <person name="Sun H."/>
            <person name="Tritt A."/>
            <person name="Yoshinaga Y."/>
            <person name="Zwiers L.-H."/>
            <person name="Turgeon B."/>
            <person name="Goodwin S."/>
            <person name="Spatafora J."/>
            <person name="Crous P."/>
            <person name="Grigoriev I."/>
        </authorList>
    </citation>
    <scope>NUCLEOTIDE SEQUENCE</scope>
    <source>
        <strain evidence="1">CBS 123094</strain>
    </source>
</reference>
<keyword evidence="2" id="KW-1185">Reference proteome</keyword>
<dbReference type="EMBL" id="ML977697">
    <property type="protein sequence ID" value="KAF1993544.1"/>
    <property type="molecule type" value="Genomic_DNA"/>
</dbReference>
<sequence length="77" mass="8811">MAQTAVEVMNDNSNDTYVKGALYAIFGNDLVKLAQAKATLARLTVFDSEVFDLNPSGLPFNDDNWKHVFDHEDWRRY</sequence>
<name>A0A6A5VX36_9PLEO</name>
<dbReference type="AlphaFoldDB" id="A0A6A5VX36"/>
<evidence type="ECO:0000313" key="2">
    <source>
        <dbReference type="Proteomes" id="UP000799779"/>
    </source>
</evidence>
<gene>
    <name evidence="1" type="ORF">P154DRAFT_582673</name>
</gene>
<evidence type="ECO:0000313" key="1">
    <source>
        <dbReference type="EMBL" id="KAF1993544.1"/>
    </source>
</evidence>
<organism evidence="1 2">
    <name type="scientific">Amniculicola lignicola CBS 123094</name>
    <dbReference type="NCBI Taxonomy" id="1392246"/>
    <lineage>
        <taxon>Eukaryota</taxon>
        <taxon>Fungi</taxon>
        <taxon>Dikarya</taxon>
        <taxon>Ascomycota</taxon>
        <taxon>Pezizomycotina</taxon>
        <taxon>Dothideomycetes</taxon>
        <taxon>Pleosporomycetidae</taxon>
        <taxon>Pleosporales</taxon>
        <taxon>Amniculicolaceae</taxon>
        <taxon>Amniculicola</taxon>
    </lineage>
</organism>
<dbReference type="Proteomes" id="UP000799779">
    <property type="component" value="Unassembled WGS sequence"/>
</dbReference>
<dbReference type="OrthoDB" id="3776585at2759"/>
<accession>A0A6A5VX36</accession>
<protein>
    <submittedName>
        <fullName evidence="1">Uncharacterized protein</fullName>
    </submittedName>
</protein>
<proteinExistence type="predicted"/>